<sequence length="292" mass="32737">MRQFLSALPLSLCALAVTPALVQAEEWKPLLDLELSQWNTYLGTPNPETPISDLPKDADGNYTRPIGHNKDELNVFSVSDVDGQPVLHITGEIYGSVYTKAEYSNYHLKAQYKWGTKKWKPRLDLELDTGILYHAIGEHGIDYWKAWALSQELQIMEGSTGDWWQIAGSQIDIACEKPEGEEVHIFNPEIEPISFGPGGAGITCLRSHDMENPKGSWNTVELITYGDKSLHIVNGEVVMALSNSRYTKEDGEVVPLTKGAILLQSEAGEAFFRDIKLKQITGIPKEYQHYFE</sequence>
<dbReference type="Pfam" id="PF06439">
    <property type="entry name" value="3keto-disac_hyd"/>
    <property type="match status" value="1"/>
</dbReference>
<reference evidence="3" key="1">
    <citation type="submission" date="2018-07" db="EMBL/GenBank/DDBJ databases">
        <title>Genome assembly of strain Ka43.</title>
        <authorList>
            <person name="Kukolya J."/>
            <person name="Nagy I."/>
            <person name="Horvath B."/>
            <person name="Toth A."/>
        </authorList>
    </citation>
    <scope>NUCLEOTIDE SEQUENCE</scope>
    <source>
        <strain evidence="3">KB43</strain>
    </source>
</reference>
<comment type="caution">
    <text evidence="3">The sequence shown here is derived from an EMBL/GenBank/DDBJ whole genome shotgun (WGS) entry which is preliminary data.</text>
</comment>
<keyword evidence="4" id="KW-1185">Reference proteome</keyword>
<dbReference type="EMBL" id="PRDL01000001">
    <property type="protein sequence ID" value="MBE8718320.1"/>
    <property type="molecule type" value="Genomic_DNA"/>
</dbReference>
<accession>A0A928YV96</accession>
<keyword evidence="1" id="KW-0732">Signal</keyword>
<gene>
    <name evidence="3" type="ORF">C4F51_14085</name>
</gene>
<proteinExistence type="predicted"/>
<dbReference type="Gene3D" id="2.60.120.560">
    <property type="entry name" value="Exo-inulinase, domain 1"/>
    <property type="match status" value="1"/>
</dbReference>
<dbReference type="AlphaFoldDB" id="A0A928YV96"/>
<feature type="signal peptide" evidence="1">
    <location>
        <begin position="1"/>
        <end position="24"/>
    </location>
</feature>
<evidence type="ECO:0000313" key="4">
    <source>
        <dbReference type="Proteomes" id="UP000652567"/>
    </source>
</evidence>
<dbReference type="GO" id="GO:0016787">
    <property type="term" value="F:hydrolase activity"/>
    <property type="evidence" value="ECO:0007669"/>
    <property type="project" value="InterPro"/>
</dbReference>
<protein>
    <submittedName>
        <fullName evidence="3">DUF1080 domain-containing protein</fullName>
    </submittedName>
</protein>
<evidence type="ECO:0000256" key="1">
    <source>
        <dbReference type="SAM" id="SignalP"/>
    </source>
</evidence>
<evidence type="ECO:0000313" key="3">
    <source>
        <dbReference type="EMBL" id="MBE8718320.1"/>
    </source>
</evidence>
<feature type="chain" id="PRO_5038093326" evidence="1">
    <location>
        <begin position="25"/>
        <end position="292"/>
    </location>
</feature>
<feature type="domain" description="3-keto-alpha-glucoside-1,2-lyase/3-keto-2-hydroxy-glucal hydratase" evidence="2">
    <location>
        <begin position="27"/>
        <end position="278"/>
    </location>
</feature>
<name>A0A928YV96_9GAMM</name>
<organism evidence="3 4">
    <name type="scientific">Cellvibrio polysaccharolyticus</name>
    <dbReference type="NCBI Taxonomy" id="2082724"/>
    <lineage>
        <taxon>Bacteria</taxon>
        <taxon>Pseudomonadati</taxon>
        <taxon>Pseudomonadota</taxon>
        <taxon>Gammaproteobacteria</taxon>
        <taxon>Cellvibrionales</taxon>
        <taxon>Cellvibrionaceae</taxon>
        <taxon>Cellvibrio</taxon>
    </lineage>
</organism>
<dbReference type="Proteomes" id="UP000652567">
    <property type="component" value="Unassembled WGS sequence"/>
</dbReference>
<evidence type="ECO:0000259" key="2">
    <source>
        <dbReference type="Pfam" id="PF06439"/>
    </source>
</evidence>
<dbReference type="RefSeq" id="WP_193910781.1">
    <property type="nucleotide sequence ID" value="NZ_PRDL01000001.1"/>
</dbReference>
<dbReference type="InterPro" id="IPR010496">
    <property type="entry name" value="AL/BT2_dom"/>
</dbReference>